<organism evidence="3 4">
    <name type="scientific">Microbacterium testaceum</name>
    <name type="common">Aureobacterium testaceum</name>
    <name type="synonym">Brevibacterium testaceum</name>
    <dbReference type="NCBI Taxonomy" id="2033"/>
    <lineage>
        <taxon>Bacteria</taxon>
        <taxon>Bacillati</taxon>
        <taxon>Actinomycetota</taxon>
        <taxon>Actinomycetes</taxon>
        <taxon>Micrococcales</taxon>
        <taxon>Microbacteriaceae</taxon>
        <taxon>Microbacterium</taxon>
    </lineage>
</organism>
<comment type="caution">
    <text evidence="3">The sequence shown here is derived from an EMBL/GenBank/DDBJ whole genome shotgun (WGS) entry which is preliminary data.</text>
</comment>
<keyword evidence="1" id="KW-0328">Glycosyltransferase</keyword>
<accession>A0A4Y3QLJ4</accession>
<name>A0A4Y3QLJ4_MICTE</name>
<dbReference type="EMBL" id="BJML01000006">
    <property type="protein sequence ID" value="GEB46095.1"/>
    <property type="molecule type" value="Genomic_DNA"/>
</dbReference>
<dbReference type="GO" id="GO:0016758">
    <property type="term" value="F:hexosyltransferase activity"/>
    <property type="evidence" value="ECO:0007669"/>
    <property type="project" value="TreeGrafter"/>
</dbReference>
<dbReference type="AlphaFoldDB" id="A0A4Y3QLJ4"/>
<evidence type="ECO:0008006" key="5">
    <source>
        <dbReference type="Google" id="ProtNLM"/>
    </source>
</evidence>
<evidence type="ECO:0000313" key="3">
    <source>
        <dbReference type="EMBL" id="GEB46095.1"/>
    </source>
</evidence>
<reference evidence="3 4" key="1">
    <citation type="submission" date="2019-06" db="EMBL/GenBank/DDBJ databases">
        <title>Whole genome shotgun sequence of Microbacterium testaceum NBRC 12675.</title>
        <authorList>
            <person name="Hosoyama A."/>
            <person name="Uohara A."/>
            <person name="Ohji S."/>
            <person name="Ichikawa N."/>
        </authorList>
    </citation>
    <scope>NUCLEOTIDE SEQUENCE [LARGE SCALE GENOMIC DNA]</scope>
    <source>
        <strain evidence="3 4">NBRC 12675</strain>
    </source>
</reference>
<dbReference type="InterPro" id="IPR004629">
    <property type="entry name" value="WecG_TagA_CpsF"/>
</dbReference>
<gene>
    <name evidence="3" type="ORF">MTE01_20400</name>
</gene>
<dbReference type="Pfam" id="PF03808">
    <property type="entry name" value="Glyco_tran_WecG"/>
    <property type="match status" value="1"/>
</dbReference>
<dbReference type="OrthoDB" id="9771846at2"/>
<evidence type="ECO:0000256" key="1">
    <source>
        <dbReference type="ARBA" id="ARBA00022676"/>
    </source>
</evidence>
<dbReference type="PANTHER" id="PTHR34136">
    <property type="match status" value="1"/>
</dbReference>
<dbReference type="CDD" id="cd06533">
    <property type="entry name" value="Glyco_transf_WecG_TagA"/>
    <property type="match status" value="1"/>
</dbReference>
<sequence length="239" mass="26413">MDLFKILSRRHVSSWEALESLRLGEPWRVQTVNLHHVALAGRHKAFRRAMETADYTTADGWPIVSLMRAGGIPTSRVTGSDWLQSVTQSGALKSHRVALIGGSDYAAEAFRNMVGETACYSLQGKKTDWDVRRVAGELNDRRIQICIVAVTPPFGDIFAADLVSNGFRGSIVSVGGAVDMLVGIQRRAPAFARAVRVEWAWRLLSNPKRLARRYLLECLPTYILSVLPQTLALAVGRKA</sequence>
<evidence type="ECO:0000256" key="2">
    <source>
        <dbReference type="ARBA" id="ARBA00022679"/>
    </source>
</evidence>
<evidence type="ECO:0000313" key="4">
    <source>
        <dbReference type="Proteomes" id="UP000319525"/>
    </source>
</evidence>
<keyword evidence="2" id="KW-0808">Transferase</keyword>
<proteinExistence type="predicted"/>
<dbReference type="PANTHER" id="PTHR34136:SF1">
    <property type="entry name" value="UDP-N-ACETYL-D-MANNOSAMINURONIC ACID TRANSFERASE"/>
    <property type="match status" value="1"/>
</dbReference>
<dbReference type="Proteomes" id="UP000319525">
    <property type="component" value="Unassembled WGS sequence"/>
</dbReference>
<protein>
    <recommendedName>
        <fullName evidence="5">Glycosyltransferase</fullName>
    </recommendedName>
</protein>